<dbReference type="Proteomes" id="UP000784294">
    <property type="component" value="Unassembled WGS sequence"/>
</dbReference>
<evidence type="ECO:0000313" key="3">
    <source>
        <dbReference type="EMBL" id="VEL15806.1"/>
    </source>
</evidence>
<reference evidence="3" key="1">
    <citation type="submission" date="2018-11" db="EMBL/GenBank/DDBJ databases">
        <authorList>
            <consortium name="Pathogen Informatics"/>
        </authorList>
    </citation>
    <scope>NUCLEOTIDE SEQUENCE</scope>
</reference>
<evidence type="ECO:0000313" key="4">
    <source>
        <dbReference type="Proteomes" id="UP000784294"/>
    </source>
</evidence>
<sequence length="359" mass="41145">MVGVSFGMPKRQSELQLLQDAYKEKLSKHTLDSDEEDIEDEDERVRGDDIKGQEDATIEYDEEIRITPFNMKDELEDGYVDGSGNFIFNKKAFHYTQQTDNWLEDIDWLEVKKMQNAGKYKETDIARDEDLSLTLPEKMRMYEQTVAFLNKKENILRAIKRMSACSDPKKSSSASQRWLKARLKGPEATHDSGDPEGLIRLTELADRLLQSGDFDIYQKSREELEEILLLSKTKAEDDELDAFGEAFDSESKCKGGTLASNNGHSKASTQETHSSSQHDKESKVFWEIKKSYHSDFPIEGPYDTKQMQSWLSEGKFNNESVILVRQANKEEGIPSSDGDMGRFERNFELVLPGKMPMIM</sequence>
<dbReference type="PROSITE" id="PS50829">
    <property type="entry name" value="GYF"/>
    <property type="match status" value="1"/>
</dbReference>
<feature type="region of interest" description="Disordered" evidence="1">
    <location>
        <begin position="253"/>
        <end position="280"/>
    </location>
</feature>
<proteinExistence type="predicted"/>
<feature type="compositionally biased region" description="Acidic residues" evidence="1">
    <location>
        <begin position="33"/>
        <end position="42"/>
    </location>
</feature>
<dbReference type="PANTHER" id="PTHR13138">
    <property type="entry name" value="PROTEIN LIN1"/>
    <property type="match status" value="1"/>
</dbReference>
<evidence type="ECO:0000256" key="1">
    <source>
        <dbReference type="SAM" id="MobiDB-lite"/>
    </source>
</evidence>
<name>A0A448WN28_9PLAT</name>
<dbReference type="EMBL" id="CAAALY010025998">
    <property type="protein sequence ID" value="VEL15806.1"/>
    <property type="molecule type" value="Genomic_DNA"/>
</dbReference>
<feature type="domain" description="GYF" evidence="2">
    <location>
        <begin position="283"/>
        <end position="341"/>
    </location>
</feature>
<dbReference type="InterPro" id="IPR035445">
    <property type="entry name" value="GYF-like_dom_sf"/>
</dbReference>
<feature type="region of interest" description="Disordered" evidence="1">
    <location>
        <begin position="166"/>
        <end position="196"/>
    </location>
</feature>
<feature type="compositionally biased region" description="Basic and acidic residues" evidence="1">
    <location>
        <begin position="184"/>
        <end position="193"/>
    </location>
</feature>
<feature type="compositionally biased region" description="Polar residues" evidence="1">
    <location>
        <begin position="258"/>
        <end position="275"/>
    </location>
</feature>
<feature type="region of interest" description="Disordered" evidence="1">
    <location>
        <begin position="26"/>
        <end position="51"/>
    </location>
</feature>
<dbReference type="SUPFAM" id="SSF55277">
    <property type="entry name" value="GYF domain"/>
    <property type="match status" value="1"/>
</dbReference>
<keyword evidence="4" id="KW-1185">Reference proteome</keyword>
<dbReference type="PANTHER" id="PTHR13138:SF3">
    <property type="entry name" value="CD2 ANTIGEN CYTOPLASMIC TAIL-BINDING PROTEIN 2"/>
    <property type="match status" value="1"/>
</dbReference>
<gene>
    <name evidence="3" type="ORF">PXEA_LOCUS9246</name>
</gene>
<protein>
    <recommendedName>
        <fullName evidence="2">GYF domain-containing protein</fullName>
    </recommendedName>
</protein>
<dbReference type="GO" id="GO:0005682">
    <property type="term" value="C:U5 snRNP"/>
    <property type="evidence" value="ECO:0007669"/>
    <property type="project" value="InterPro"/>
</dbReference>
<dbReference type="OrthoDB" id="331341at2759"/>
<organism evidence="3 4">
    <name type="scientific">Protopolystoma xenopodis</name>
    <dbReference type="NCBI Taxonomy" id="117903"/>
    <lineage>
        <taxon>Eukaryota</taxon>
        <taxon>Metazoa</taxon>
        <taxon>Spiralia</taxon>
        <taxon>Lophotrochozoa</taxon>
        <taxon>Platyhelminthes</taxon>
        <taxon>Monogenea</taxon>
        <taxon>Polyopisthocotylea</taxon>
        <taxon>Polystomatidea</taxon>
        <taxon>Polystomatidae</taxon>
        <taxon>Protopolystoma</taxon>
    </lineage>
</organism>
<dbReference type="InterPro" id="IPR039905">
    <property type="entry name" value="CD2BP2/Lin1"/>
</dbReference>
<dbReference type="InterPro" id="IPR003169">
    <property type="entry name" value="GYF"/>
</dbReference>
<evidence type="ECO:0000259" key="2">
    <source>
        <dbReference type="PROSITE" id="PS50829"/>
    </source>
</evidence>
<comment type="caution">
    <text evidence="3">The sequence shown here is derived from an EMBL/GenBank/DDBJ whole genome shotgun (WGS) entry which is preliminary data.</text>
</comment>
<accession>A0A448WN28</accession>
<dbReference type="AlphaFoldDB" id="A0A448WN28"/>
<dbReference type="Gene3D" id="3.30.1490.40">
    <property type="match status" value="1"/>
</dbReference>